<protein>
    <submittedName>
        <fullName evidence="2">Uncharacterized protein</fullName>
    </submittedName>
</protein>
<feature type="region of interest" description="Disordered" evidence="1">
    <location>
        <begin position="61"/>
        <end position="81"/>
    </location>
</feature>
<evidence type="ECO:0000256" key="1">
    <source>
        <dbReference type="SAM" id="MobiDB-lite"/>
    </source>
</evidence>
<name>A0A182XRY4_ANOQN</name>
<proteinExistence type="predicted"/>
<keyword evidence="3" id="KW-1185">Reference proteome</keyword>
<evidence type="ECO:0000313" key="2">
    <source>
        <dbReference type="EnsemblMetazoa" id="AQUA014602-PA"/>
    </source>
</evidence>
<sequence length="81" mass="9824">MGVFRWGRRGGRKKSVRVWGWGVRRYSYFIHTQNRKQNPINKPTKSPFPWRWYCRRGEHNNSAINRNHKTKIQSKHSGRVC</sequence>
<reference evidence="2" key="1">
    <citation type="submission" date="2020-05" db="UniProtKB">
        <authorList>
            <consortium name="EnsemblMetazoa"/>
        </authorList>
    </citation>
    <scope>IDENTIFICATION</scope>
    <source>
        <strain evidence="2">SANGQUA</strain>
    </source>
</reference>
<dbReference type="VEuPathDB" id="VectorBase:AQUA014602"/>
<accession>A0A182XRY4</accession>
<dbReference type="EnsemblMetazoa" id="AQUA014602-RA">
    <property type="protein sequence ID" value="AQUA014602-PA"/>
    <property type="gene ID" value="AQUA014602"/>
</dbReference>
<evidence type="ECO:0000313" key="3">
    <source>
        <dbReference type="Proteomes" id="UP000076407"/>
    </source>
</evidence>
<dbReference type="Proteomes" id="UP000076407">
    <property type="component" value="Unassembled WGS sequence"/>
</dbReference>
<organism evidence="2 3">
    <name type="scientific">Anopheles quadriannulatus</name>
    <name type="common">Mosquito</name>
    <dbReference type="NCBI Taxonomy" id="34691"/>
    <lineage>
        <taxon>Eukaryota</taxon>
        <taxon>Metazoa</taxon>
        <taxon>Ecdysozoa</taxon>
        <taxon>Arthropoda</taxon>
        <taxon>Hexapoda</taxon>
        <taxon>Insecta</taxon>
        <taxon>Pterygota</taxon>
        <taxon>Neoptera</taxon>
        <taxon>Endopterygota</taxon>
        <taxon>Diptera</taxon>
        <taxon>Nematocera</taxon>
        <taxon>Culicoidea</taxon>
        <taxon>Culicidae</taxon>
        <taxon>Anophelinae</taxon>
        <taxon>Anopheles</taxon>
    </lineage>
</organism>
<feature type="compositionally biased region" description="Basic residues" evidence="1">
    <location>
        <begin position="66"/>
        <end position="81"/>
    </location>
</feature>
<dbReference type="AlphaFoldDB" id="A0A182XRY4"/>